<evidence type="ECO:0000313" key="1">
    <source>
        <dbReference type="EMBL" id="SOD90183.1"/>
    </source>
</evidence>
<keyword evidence="2" id="KW-1185">Reference proteome</keyword>
<proteinExistence type="predicted"/>
<dbReference type="EMBL" id="OCNJ01000001">
    <property type="protein sequence ID" value="SOD90183.1"/>
    <property type="molecule type" value="Genomic_DNA"/>
</dbReference>
<dbReference type="OrthoDB" id="9843296at2"/>
<protein>
    <submittedName>
        <fullName evidence="1">Uncharacterized protein</fullName>
    </submittedName>
</protein>
<dbReference type="AlphaFoldDB" id="A0A286G3W0"/>
<evidence type="ECO:0000313" key="2">
    <source>
        <dbReference type="Proteomes" id="UP000219621"/>
    </source>
</evidence>
<accession>A0A286G3W0</accession>
<sequence>MPDVLTLRIVTTNHPVDAAVAEARRAGFLPGVDVVALPAGLDAERVNALLAGAAPGEGAPVMALLDRPAEGIAGGDLGMVQRADPPDPAAPAGGLSVLLGERAVPYDPRAFVPAWAMTFLRLQRYGGRFRHVIAASGPSTDLRYAAVAARAATAALTVLGTPDQIFRMLGPRDAAGVPASRDLRIAVGGGGHRLLRVVDPTTGDTLAELPLRPGDAR</sequence>
<dbReference type="Proteomes" id="UP000219621">
    <property type="component" value="Unassembled WGS sequence"/>
</dbReference>
<organism evidence="1 2">
    <name type="scientific">Caenispirillum bisanense</name>
    <dbReference type="NCBI Taxonomy" id="414052"/>
    <lineage>
        <taxon>Bacteria</taxon>
        <taxon>Pseudomonadati</taxon>
        <taxon>Pseudomonadota</taxon>
        <taxon>Alphaproteobacteria</taxon>
        <taxon>Rhodospirillales</taxon>
        <taxon>Novispirillaceae</taxon>
        <taxon>Caenispirillum</taxon>
    </lineage>
</organism>
<name>A0A286G3W0_9PROT</name>
<gene>
    <name evidence="1" type="ORF">SAMN05421508_101467</name>
</gene>
<reference evidence="1 2" key="1">
    <citation type="submission" date="2017-09" db="EMBL/GenBank/DDBJ databases">
        <authorList>
            <person name="Ehlers B."/>
            <person name="Leendertz F.H."/>
        </authorList>
    </citation>
    <scope>NUCLEOTIDE SEQUENCE [LARGE SCALE GENOMIC DNA]</scope>
    <source>
        <strain evidence="1 2">USBA 140</strain>
    </source>
</reference>
<dbReference type="RefSeq" id="WP_097277352.1">
    <property type="nucleotide sequence ID" value="NZ_OCNJ01000001.1"/>
</dbReference>